<name>A0A9D9I0I6_9FIRM</name>
<protein>
    <submittedName>
        <fullName evidence="6">LrgB family protein</fullName>
    </submittedName>
</protein>
<comment type="caution">
    <text evidence="6">The sequence shown here is derived from an EMBL/GenBank/DDBJ whole genome shotgun (WGS) entry which is preliminary data.</text>
</comment>
<dbReference type="PANTHER" id="PTHR30249:SF0">
    <property type="entry name" value="PLASTIDAL GLYCOLATE_GLYCERATE TRANSLOCATOR 1, CHLOROPLASTIC"/>
    <property type="match status" value="1"/>
</dbReference>
<keyword evidence="4 5" id="KW-0472">Membrane</keyword>
<comment type="subcellular location">
    <subcellularLocation>
        <location evidence="1">Membrane</location>
        <topology evidence="1">Multi-pass membrane protein</topology>
    </subcellularLocation>
</comment>
<evidence type="ECO:0000313" key="7">
    <source>
        <dbReference type="Proteomes" id="UP000823618"/>
    </source>
</evidence>
<dbReference type="EMBL" id="JADIML010000201">
    <property type="protein sequence ID" value="MBO8463731.1"/>
    <property type="molecule type" value="Genomic_DNA"/>
</dbReference>
<feature type="transmembrane region" description="Helical" evidence="5">
    <location>
        <begin position="34"/>
        <end position="53"/>
    </location>
</feature>
<dbReference type="GO" id="GO:0016020">
    <property type="term" value="C:membrane"/>
    <property type="evidence" value="ECO:0007669"/>
    <property type="project" value="UniProtKB-SubCell"/>
</dbReference>
<feature type="transmembrane region" description="Helical" evidence="5">
    <location>
        <begin position="59"/>
        <end position="79"/>
    </location>
</feature>
<reference evidence="6" key="1">
    <citation type="submission" date="2020-10" db="EMBL/GenBank/DDBJ databases">
        <authorList>
            <person name="Gilroy R."/>
        </authorList>
    </citation>
    <scope>NUCLEOTIDE SEQUENCE</scope>
    <source>
        <strain evidence="6">E3-2379</strain>
    </source>
</reference>
<dbReference type="InterPro" id="IPR007300">
    <property type="entry name" value="CidB/LrgB"/>
</dbReference>
<dbReference type="PANTHER" id="PTHR30249">
    <property type="entry name" value="PUTATIVE SEROTONIN TRANSPORTER"/>
    <property type="match status" value="1"/>
</dbReference>
<evidence type="ECO:0000256" key="4">
    <source>
        <dbReference type="ARBA" id="ARBA00023136"/>
    </source>
</evidence>
<proteinExistence type="predicted"/>
<evidence type="ECO:0000256" key="3">
    <source>
        <dbReference type="ARBA" id="ARBA00022989"/>
    </source>
</evidence>
<dbReference type="Pfam" id="PF04172">
    <property type="entry name" value="LrgB"/>
    <property type="match status" value="1"/>
</dbReference>
<keyword evidence="2 5" id="KW-0812">Transmembrane</keyword>
<feature type="transmembrane region" description="Helical" evidence="5">
    <location>
        <begin position="206"/>
        <end position="226"/>
    </location>
</feature>
<reference evidence="6" key="2">
    <citation type="journal article" date="2021" name="PeerJ">
        <title>Extensive microbial diversity within the chicken gut microbiome revealed by metagenomics and culture.</title>
        <authorList>
            <person name="Gilroy R."/>
            <person name="Ravi A."/>
            <person name="Getino M."/>
            <person name="Pursley I."/>
            <person name="Horton D.L."/>
            <person name="Alikhan N.F."/>
            <person name="Baker D."/>
            <person name="Gharbi K."/>
            <person name="Hall N."/>
            <person name="Watson M."/>
            <person name="Adriaenssens E.M."/>
            <person name="Foster-Nyarko E."/>
            <person name="Jarju S."/>
            <person name="Secka A."/>
            <person name="Antonio M."/>
            <person name="Oren A."/>
            <person name="Chaudhuri R.R."/>
            <person name="La Ragione R."/>
            <person name="Hildebrand F."/>
            <person name="Pallen M.J."/>
        </authorList>
    </citation>
    <scope>NUCLEOTIDE SEQUENCE</scope>
    <source>
        <strain evidence="6">E3-2379</strain>
    </source>
</reference>
<feature type="transmembrane region" description="Helical" evidence="5">
    <location>
        <begin position="6"/>
        <end position="22"/>
    </location>
</feature>
<evidence type="ECO:0000256" key="5">
    <source>
        <dbReference type="SAM" id="Phobius"/>
    </source>
</evidence>
<sequence length="228" mass="23982">MLDTLIQHQFLGFLICVIAYKISQYVSDKLKMAVANPLLLTIITIIVFLKITGISTEQFQVGGSFVNMLLAPATAILALSIYRQRKVLKQYFLPVVIGCIAGSITSVGSVFLLCKLFHLDQKITSSLLPKSVTTPIAMKIAESLGGISSVAVAAVVVTGIIGAIIAPVLIRVFRVKNPVAAGVAIGTCSHAMGTTKAIEIGEIEGAMSSVAIGVSGLVTVLVSMVFTF</sequence>
<dbReference type="AlphaFoldDB" id="A0A9D9I0I6"/>
<feature type="transmembrane region" description="Helical" evidence="5">
    <location>
        <begin position="91"/>
        <end position="113"/>
    </location>
</feature>
<evidence type="ECO:0000313" key="6">
    <source>
        <dbReference type="EMBL" id="MBO8463731.1"/>
    </source>
</evidence>
<organism evidence="6 7">
    <name type="scientific">Candidatus Scybalomonas excrementavium</name>
    <dbReference type="NCBI Taxonomy" id="2840943"/>
    <lineage>
        <taxon>Bacteria</taxon>
        <taxon>Bacillati</taxon>
        <taxon>Bacillota</taxon>
        <taxon>Clostridia</taxon>
        <taxon>Lachnospirales</taxon>
        <taxon>Lachnospiraceae</taxon>
        <taxon>Lachnospiraceae incertae sedis</taxon>
        <taxon>Candidatus Scybalomonas</taxon>
    </lineage>
</organism>
<evidence type="ECO:0000256" key="2">
    <source>
        <dbReference type="ARBA" id="ARBA00022692"/>
    </source>
</evidence>
<feature type="transmembrane region" description="Helical" evidence="5">
    <location>
        <begin position="147"/>
        <end position="170"/>
    </location>
</feature>
<accession>A0A9D9I0I6</accession>
<dbReference type="Proteomes" id="UP000823618">
    <property type="component" value="Unassembled WGS sequence"/>
</dbReference>
<evidence type="ECO:0000256" key="1">
    <source>
        <dbReference type="ARBA" id="ARBA00004141"/>
    </source>
</evidence>
<keyword evidence="3 5" id="KW-1133">Transmembrane helix</keyword>
<gene>
    <name evidence="6" type="ORF">IAC13_07365</name>
</gene>